<accession>A0A219YCT1</accession>
<evidence type="ECO:0000313" key="1">
    <source>
        <dbReference type="EMBL" id="APU01750.1"/>
    </source>
</evidence>
<organism evidence="1 2">
    <name type="scientific">Aeromonas phage 65.2</name>
    <dbReference type="NCBI Taxonomy" id="1932896"/>
    <lineage>
        <taxon>Viruses</taxon>
        <taxon>Duplodnaviria</taxon>
        <taxon>Heunggongvirae</taxon>
        <taxon>Uroviricota</taxon>
        <taxon>Caudoviricetes</taxon>
        <taxon>Pantevenvirales</taxon>
        <taxon>Straboviridae</taxon>
        <taxon>Emmerichvirinae</taxon>
        <taxon>Ishigurovirus</taxon>
        <taxon>Ishigurovirus osborne</taxon>
    </lineage>
</organism>
<name>A0A219YCT1_9CAUD</name>
<protein>
    <submittedName>
        <fullName evidence="1">Uncharacterized protein</fullName>
    </submittedName>
</protein>
<dbReference type="Proteomes" id="UP000225215">
    <property type="component" value="Segment"/>
</dbReference>
<sequence length="152" mass="17190">MIRNVTVLVETAKALGFRPANGTDTGARGFTLIDGFGRVRFFSLKLMCGFISTIISDSEHMGIVKNPYLKYSYCRDETGGMCVTFDSIGCFYFNYNMVKAAKKISTNLRYFNAIHMQYVKNKNSKRGSYIKPSGGYFWNDPSSSSFVKVERK</sequence>
<proteinExistence type="predicted"/>
<reference evidence="1 2" key="1">
    <citation type="journal article" date="2017" name="Sci. Rep.">
        <title>Characterization and diversity of phages infecting Aeromonas salmonicida subsp. salmonicida.</title>
        <authorList>
            <person name="Vincent A.T."/>
            <person name="Paquet V.E."/>
            <person name="Bernatchez A."/>
            <person name="Tremblay D.M."/>
            <person name="Moineau S."/>
            <person name="Charette S.J."/>
        </authorList>
    </citation>
    <scope>NUCLEOTIDE SEQUENCE [LARGE SCALE GENOMIC DNA]</scope>
</reference>
<evidence type="ECO:0000313" key="2">
    <source>
        <dbReference type="Proteomes" id="UP000225215"/>
    </source>
</evidence>
<dbReference type="EMBL" id="KY290955">
    <property type="protein sequence ID" value="APU01750.1"/>
    <property type="molecule type" value="Genomic_DNA"/>
</dbReference>